<dbReference type="InterPro" id="IPR055348">
    <property type="entry name" value="DctQ"/>
</dbReference>
<keyword evidence="2 9" id="KW-0813">Transport</keyword>
<evidence type="ECO:0000256" key="5">
    <source>
        <dbReference type="ARBA" id="ARBA00022692"/>
    </source>
</evidence>
<protein>
    <recommendedName>
        <fullName evidence="9">TRAP transporter small permease protein</fullName>
    </recommendedName>
</protein>
<dbReference type="Pfam" id="PF04290">
    <property type="entry name" value="DctQ"/>
    <property type="match status" value="1"/>
</dbReference>
<dbReference type="InterPro" id="IPR007387">
    <property type="entry name" value="TRAP_DctQ"/>
</dbReference>
<comment type="function">
    <text evidence="9">Part of the tripartite ATP-independent periplasmic (TRAP) transport system.</text>
</comment>
<comment type="subunit">
    <text evidence="9">The complex comprises the extracytoplasmic solute receptor protein and the two transmembrane proteins.</text>
</comment>
<name>A0ABV7EQL1_9GAMM</name>
<accession>A0ABV7EQL1</accession>
<comment type="similarity">
    <text evidence="8 9">Belongs to the TRAP transporter small permease family.</text>
</comment>
<gene>
    <name evidence="11" type="ORF">ACFOSU_07155</name>
</gene>
<keyword evidence="12" id="KW-1185">Reference proteome</keyword>
<evidence type="ECO:0000256" key="7">
    <source>
        <dbReference type="ARBA" id="ARBA00023136"/>
    </source>
</evidence>
<dbReference type="Proteomes" id="UP001595462">
    <property type="component" value="Unassembled WGS sequence"/>
</dbReference>
<evidence type="ECO:0000313" key="12">
    <source>
        <dbReference type="Proteomes" id="UP001595462"/>
    </source>
</evidence>
<evidence type="ECO:0000256" key="4">
    <source>
        <dbReference type="ARBA" id="ARBA00022519"/>
    </source>
</evidence>
<evidence type="ECO:0000256" key="2">
    <source>
        <dbReference type="ARBA" id="ARBA00022448"/>
    </source>
</evidence>
<comment type="caution">
    <text evidence="11">The sequence shown here is derived from an EMBL/GenBank/DDBJ whole genome shotgun (WGS) entry which is preliminary data.</text>
</comment>
<evidence type="ECO:0000256" key="3">
    <source>
        <dbReference type="ARBA" id="ARBA00022475"/>
    </source>
</evidence>
<evidence type="ECO:0000313" key="11">
    <source>
        <dbReference type="EMBL" id="MFC3103665.1"/>
    </source>
</evidence>
<keyword evidence="3" id="KW-1003">Cell membrane</keyword>
<keyword evidence="5 9" id="KW-0812">Transmembrane</keyword>
<feature type="transmembrane region" description="Helical" evidence="9">
    <location>
        <begin position="12"/>
        <end position="32"/>
    </location>
</feature>
<reference evidence="12" key="1">
    <citation type="journal article" date="2019" name="Int. J. Syst. Evol. Microbiol.">
        <title>The Global Catalogue of Microorganisms (GCM) 10K type strain sequencing project: providing services to taxonomists for standard genome sequencing and annotation.</title>
        <authorList>
            <consortium name="The Broad Institute Genomics Platform"/>
            <consortium name="The Broad Institute Genome Sequencing Center for Infectious Disease"/>
            <person name="Wu L."/>
            <person name="Ma J."/>
        </authorList>
    </citation>
    <scope>NUCLEOTIDE SEQUENCE [LARGE SCALE GENOMIC DNA]</scope>
    <source>
        <strain evidence="12">KCTC 52640</strain>
    </source>
</reference>
<sequence length="165" mass="18139">MAAVRTILEGFSRLLFALCALVIAIMALSVTYEVVSRYLLGRPTIWVTEISSYLLVAVTFLGAAWTLRIDGHIRMDLLRETGGWLGQRVSDLAMFAVAAIVSAALLWSGWHMTLANYNFGWRASSALGTPLWMPQSLIPLGSLALLIQSLIGVWDTLTGARDKRE</sequence>
<evidence type="ECO:0000256" key="9">
    <source>
        <dbReference type="RuleBase" id="RU369079"/>
    </source>
</evidence>
<dbReference type="PANTHER" id="PTHR35011">
    <property type="entry name" value="2,3-DIKETO-L-GULONATE TRAP TRANSPORTER SMALL PERMEASE PROTEIN YIAM"/>
    <property type="match status" value="1"/>
</dbReference>
<evidence type="ECO:0000256" key="8">
    <source>
        <dbReference type="ARBA" id="ARBA00038436"/>
    </source>
</evidence>
<feature type="transmembrane region" description="Helical" evidence="9">
    <location>
        <begin position="132"/>
        <end position="154"/>
    </location>
</feature>
<evidence type="ECO:0000259" key="10">
    <source>
        <dbReference type="Pfam" id="PF04290"/>
    </source>
</evidence>
<evidence type="ECO:0000256" key="6">
    <source>
        <dbReference type="ARBA" id="ARBA00022989"/>
    </source>
</evidence>
<dbReference type="RefSeq" id="WP_380687905.1">
    <property type="nucleotide sequence ID" value="NZ_JBHRSS010000003.1"/>
</dbReference>
<feature type="transmembrane region" description="Helical" evidence="9">
    <location>
        <begin position="52"/>
        <end position="71"/>
    </location>
</feature>
<proteinExistence type="inferred from homology"/>
<keyword evidence="4 9" id="KW-0997">Cell inner membrane</keyword>
<dbReference type="PANTHER" id="PTHR35011:SF10">
    <property type="entry name" value="TRAP TRANSPORTER SMALL PERMEASE PROTEIN"/>
    <property type="match status" value="1"/>
</dbReference>
<keyword evidence="6 9" id="KW-1133">Transmembrane helix</keyword>
<feature type="domain" description="Tripartite ATP-independent periplasmic transporters DctQ component" evidence="10">
    <location>
        <begin position="26"/>
        <end position="157"/>
    </location>
</feature>
<organism evidence="11 12">
    <name type="scientific">Salinisphaera aquimarina</name>
    <dbReference type="NCBI Taxonomy" id="2094031"/>
    <lineage>
        <taxon>Bacteria</taxon>
        <taxon>Pseudomonadati</taxon>
        <taxon>Pseudomonadota</taxon>
        <taxon>Gammaproteobacteria</taxon>
        <taxon>Salinisphaerales</taxon>
        <taxon>Salinisphaeraceae</taxon>
        <taxon>Salinisphaera</taxon>
    </lineage>
</organism>
<comment type="subcellular location">
    <subcellularLocation>
        <location evidence="1 9">Cell inner membrane</location>
        <topology evidence="1 9">Multi-pass membrane protein</topology>
    </subcellularLocation>
</comment>
<dbReference type="EMBL" id="JBHRSS010000003">
    <property type="protein sequence ID" value="MFC3103665.1"/>
    <property type="molecule type" value="Genomic_DNA"/>
</dbReference>
<keyword evidence="7 9" id="KW-0472">Membrane</keyword>
<feature type="transmembrane region" description="Helical" evidence="9">
    <location>
        <begin position="92"/>
        <end position="112"/>
    </location>
</feature>
<evidence type="ECO:0000256" key="1">
    <source>
        <dbReference type="ARBA" id="ARBA00004429"/>
    </source>
</evidence>